<evidence type="ECO:0000256" key="2">
    <source>
        <dbReference type="RuleBase" id="RU102079"/>
    </source>
</evidence>
<proteinExistence type="predicted"/>
<reference evidence="4" key="1">
    <citation type="submission" date="2017-02" db="UniProtKB">
        <authorList>
            <consortium name="WormBaseParasite"/>
        </authorList>
    </citation>
    <scope>IDENTIFICATION</scope>
</reference>
<sequence>LKRGDEIYFHFNPRFEQGCVVMNSTSESVWQTEEYIQPIPFTHNQLFTLDFVRTSDDIEPFVLTNYAEDGAFVDLQIHLDGKQIGNFRMRNDLSSVDSMDIEGNLTIHSNVTEDFSWQPKMIEKFTTSRLTCEHESEELPE</sequence>
<dbReference type="Gene3D" id="2.60.120.200">
    <property type="match status" value="1"/>
</dbReference>
<dbReference type="InterPro" id="IPR044156">
    <property type="entry name" value="Galectin-like"/>
</dbReference>
<organism evidence="4">
    <name type="scientific">Anisakis simplex</name>
    <name type="common">Herring worm</name>
    <dbReference type="NCBI Taxonomy" id="6269"/>
    <lineage>
        <taxon>Eukaryota</taxon>
        <taxon>Metazoa</taxon>
        <taxon>Ecdysozoa</taxon>
        <taxon>Nematoda</taxon>
        <taxon>Chromadorea</taxon>
        <taxon>Rhabditida</taxon>
        <taxon>Spirurina</taxon>
        <taxon>Ascaridomorpha</taxon>
        <taxon>Ascaridoidea</taxon>
        <taxon>Anisakidae</taxon>
        <taxon>Anisakis</taxon>
        <taxon>Anisakis simplex complex</taxon>
    </lineage>
</organism>
<dbReference type="AlphaFoldDB" id="A0A0M3KAU7"/>
<evidence type="ECO:0000259" key="3">
    <source>
        <dbReference type="PROSITE" id="PS51304"/>
    </source>
</evidence>
<dbReference type="SUPFAM" id="SSF49899">
    <property type="entry name" value="Concanavalin A-like lectins/glucanases"/>
    <property type="match status" value="1"/>
</dbReference>
<name>A0A0M3KAU7_ANISI</name>
<dbReference type="PANTHER" id="PTHR11346:SF147">
    <property type="entry name" value="GALECTIN"/>
    <property type="match status" value="1"/>
</dbReference>
<accession>A0A0M3KAU7</accession>
<dbReference type="InterPro" id="IPR001079">
    <property type="entry name" value="Galectin_CRD"/>
</dbReference>
<dbReference type="SMART" id="SM00276">
    <property type="entry name" value="GLECT"/>
    <property type="match status" value="1"/>
</dbReference>
<evidence type="ECO:0000256" key="1">
    <source>
        <dbReference type="ARBA" id="ARBA00022734"/>
    </source>
</evidence>
<dbReference type="SMART" id="SM00908">
    <property type="entry name" value="Gal-bind_lectin"/>
    <property type="match status" value="1"/>
</dbReference>
<evidence type="ECO:0000313" key="4">
    <source>
        <dbReference type="WBParaSite" id="ASIM_0001809301-mRNA-1"/>
    </source>
</evidence>
<feature type="domain" description="Galectin" evidence="3">
    <location>
        <begin position="1"/>
        <end position="113"/>
    </location>
</feature>
<dbReference type="Pfam" id="PF00337">
    <property type="entry name" value="Gal-bind_lectin"/>
    <property type="match status" value="1"/>
</dbReference>
<protein>
    <recommendedName>
        <fullName evidence="2">Galectin</fullName>
    </recommendedName>
</protein>
<dbReference type="InterPro" id="IPR013320">
    <property type="entry name" value="ConA-like_dom_sf"/>
</dbReference>
<dbReference type="GO" id="GO:0030246">
    <property type="term" value="F:carbohydrate binding"/>
    <property type="evidence" value="ECO:0007669"/>
    <property type="project" value="UniProtKB-UniRule"/>
</dbReference>
<dbReference type="WBParaSite" id="ASIM_0001809301-mRNA-1">
    <property type="protein sequence ID" value="ASIM_0001809301-mRNA-1"/>
    <property type="gene ID" value="ASIM_0001809301"/>
</dbReference>
<dbReference type="CDD" id="cd00070">
    <property type="entry name" value="GLECT"/>
    <property type="match status" value="1"/>
</dbReference>
<dbReference type="PANTHER" id="PTHR11346">
    <property type="entry name" value="GALECTIN"/>
    <property type="match status" value="1"/>
</dbReference>
<dbReference type="PROSITE" id="PS51304">
    <property type="entry name" value="GALECTIN"/>
    <property type="match status" value="1"/>
</dbReference>
<keyword evidence="1 2" id="KW-0430">Lectin</keyword>